<accession>A0A2N6T6G6</accession>
<dbReference type="AlphaFoldDB" id="A0A2N6T6G6"/>
<dbReference type="Proteomes" id="UP000235836">
    <property type="component" value="Unassembled WGS sequence"/>
</dbReference>
<feature type="domain" description="Immunity protein 52" evidence="1">
    <location>
        <begin position="4"/>
        <end position="202"/>
    </location>
</feature>
<evidence type="ECO:0000259" key="1">
    <source>
        <dbReference type="Pfam" id="PF15579"/>
    </source>
</evidence>
<evidence type="ECO:0000313" key="2">
    <source>
        <dbReference type="EMBL" id="PMC64911.1"/>
    </source>
</evidence>
<evidence type="ECO:0000313" key="3">
    <source>
        <dbReference type="Proteomes" id="UP000235836"/>
    </source>
</evidence>
<keyword evidence="3" id="KW-1185">Reference proteome</keyword>
<protein>
    <recommendedName>
        <fullName evidence="1">Immunity protein 52 domain-containing protein</fullName>
    </recommendedName>
</protein>
<name>A0A2N6T6G6_9CORY</name>
<dbReference type="EMBL" id="PNHG01000003">
    <property type="protein sequence ID" value="PMC64911.1"/>
    <property type="molecule type" value="Genomic_DNA"/>
</dbReference>
<sequence>MQFGCTWERPQTSWEDTAKFAEAIFASLRAVHPTFNTWYHKANSRADANKPVDLSLAGMKEMVDQGLYRTDFGNEIMPTLGTKFAAWSPETPERSIELKLNSAPEEVGTNFVRLKLIADLPSGELPFPPEVCTELLTELIKVTTPDRATLSCRAWQFALPHPAYSRSAGWLTYIPRSIDEAQLPEGATAQALLDGTLITAAPQPEHVTQETLNTIWELTQV</sequence>
<proteinExistence type="predicted"/>
<organism evidence="2 3">
    <name type="scientific">Corynebacterium tuscaniense</name>
    <dbReference type="NCBI Taxonomy" id="302449"/>
    <lineage>
        <taxon>Bacteria</taxon>
        <taxon>Bacillati</taxon>
        <taxon>Actinomycetota</taxon>
        <taxon>Actinomycetes</taxon>
        <taxon>Mycobacteriales</taxon>
        <taxon>Corynebacteriaceae</taxon>
        <taxon>Corynebacterium</taxon>
    </lineage>
</organism>
<dbReference type="Pfam" id="PF15579">
    <property type="entry name" value="Imm52"/>
    <property type="match status" value="1"/>
</dbReference>
<gene>
    <name evidence="2" type="ORF">CJ203_02500</name>
</gene>
<reference evidence="2 3" key="1">
    <citation type="submission" date="2017-09" db="EMBL/GenBank/DDBJ databases">
        <title>Bacterial strain isolated from the female urinary microbiota.</title>
        <authorList>
            <person name="Thomas-White K."/>
            <person name="Kumar N."/>
            <person name="Forster S."/>
            <person name="Putonti C."/>
            <person name="Lawley T."/>
            <person name="Wolfe A.J."/>
        </authorList>
    </citation>
    <scope>NUCLEOTIDE SEQUENCE [LARGE SCALE GENOMIC DNA]</scope>
    <source>
        <strain evidence="2 3">UMB0792</strain>
    </source>
</reference>
<comment type="caution">
    <text evidence="2">The sequence shown here is derived from an EMBL/GenBank/DDBJ whole genome shotgun (WGS) entry which is preliminary data.</text>
</comment>
<dbReference type="InterPro" id="IPR028969">
    <property type="entry name" value="Imm52"/>
</dbReference>
<dbReference type="RefSeq" id="WP_102723424.1">
    <property type="nucleotide sequence ID" value="NZ_PNHG01000003.1"/>
</dbReference>